<name>A0A0A9FUS0_ARUDO</name>
<sequence length="14" mass="1690">MINRILPRMMNSLT</sequence>
<reference evidence="1" key="2">
    <citation type="journal article" date="2015" name="Data Brief">
        <title>Shoot transcriptome of the giant reed, Arundo donax.</title>
        <authorList>
            <person name="Barrero R.A."/>
            <person name="Guerrero F.D."/>
            <person name="Moolhuijzen P."/>
            <person name="Goolsby J.A."/>
            <person name="Tidwell J."/>
            <person name="Bellgard S.E."/>
            <person name="Bellgard M.I."/>
        </authorList>
    </citation>
    <scope>NUCLEOTIDE SEQUENCE</scope>
    <source>
        <tissue evidence="1">Shoot tissue taken approximately 20 cm above the soil surface</tissue>
    </source>
</reference>
<proteinExistence type="predicted"/>
<reference evidence="1" key="1">
    <citation type="submission" date="2014-09" db="EMBL/GenBank/DDBJ databases">
        <authorList>
            <person name="Magalhaes I.L.F."/>
            <person name="Oliveira U."/>
            <person name="Santos F.R."/>
            <person name="Vidigal T.H.D.A."/>
            <person name="Brescovit A.D."/>
            <person name="Santos A.J."/>
        </authorList>
    </citation>
    <scope>NUCLEOTIDE SEQUENCE</scope>
    <source>
        <tissue evidence="1">Shoot tissue taken approximately 20 cm above the soil surface</tissue>
    </source>
</reference>
<dbReference type="EMBL" id="GBRH01182897">
    <property type="protein sequence ID" value="JAE14999.1"/>
    <property type="molecule type" value="Transcribed_RNA"/>
</dbReference>
<evidence type="ECO:0000313" key="1">
    <source>
        <dbReference type="EMBL" id="JAE14999.1"/>
    </source>
</evidence>
<organism evidence="1">
    <name type="scientific">Arundo donax</name>
    <name type="common">Giant reed</name>
    <name type="synonym">Donax arundinaceus</name>
    <dbReference type="NCBI Taxonomy" id="35708"/>
    <lineage>
        <taxon>Eukaryota</taxon>
        <taxon>Viridiplantae</taxon>
        <taxon>Streptophyta</taxon>
        <taxon>Embryophyta</taxon>
        <taxon>Tracheophyta</taxon>
        <taxon>Spermatophyta</taxon>
        <taxon>Magnoliopsida</taxon>
        <taxon>Liliopsida</taxon>
        <taxon>Poales</taxon>
        <taxon>Poaceae</taxon>
        <taxon>PACMAD clade</taxon>
        <taxon>Arundinoideae</taxon>
        <taxon>Arundineae</taxon>
        <taxon>Arundo</taxon>
    </lineage>
</organism>
<accession>A0A0A9FUS0</accession>
<protein>
    <submittedName>
        <fullName evidence="1">Uncharacterized protein</fullName>
    </submittedName>
</protein>